<organism evidence="2 3">
    <name type="scientific">Pontibacter qinzhouensis</name>
    <dbReference type="NCBI Taxonomy" id="2603253"/>
    <lineage>
        <taxon>Bacteria</taxon>
        <taxon>Pseudomonadati</taxon>
        <taxon>Bacteroidota</taxon>
        <taxon>Cytophagia</taxon>
        <taxon>Cytophagales</taxon>
        <taxon>Hymenobacteraceae</taxon>
        <taxon>Pontibacter</taxon>
    </lineage>
</organism>
<dbReference type="InterPro" id="IPR026444">
    <property type="entry name" value="Secre_tail"/>
</dbReference>
<dbReference type="NCBIfam" id="TIGR04183">
    <property type="entry name" value="Por_Secre_tail"/>
    <property type="match status" value="1"/>
</dbReference>
<feature type="domain" description="Fibronectin type-III" evidence="1">
    <location>
        <begin position="672"/>
        <end position="771"/>
    </location>
</feature>
<dbReference type="Proteomes" id="UP000321926">
    <property type="component" value="Unassembled WGS sequence"/>
</dbReference>
<evidence type="ECO:0000313" key="3">
    <source>
        <dbReference type="Proteomes" id="UP000321926"/>
    </source>
</evidence>
<protein>
    <submittedName>
        <fullName evidence="2">T9SS type A sorting domain-containing protein</fullName>
    </submittedName>
</protein>
<dbReference type="InterPro" id="IPR003961">
    <property type="entry name" value="FN3_dom"/>
</dbReference>
<accession>A0A5C8JE39</accession>
<dbReference type="InterPro" id="IPR036116">
    <property type="entry name" value="FN3_sf"/>
</dbReference>
<dbReference type="SUPFAM" id="SSF49265">
    <property type="entry name" value="Fibronectin type III"/>
    <property type="match status" value="1"/>
</dbReference>
<dbReference type="SMART" id="SM00060">
    <property type="entry name" value="FN3"/>
    <property type="match status" value="2"/>
</dbReference>
<evidence type="ECO:0000259" key="1">
    <source>
        <dbReference type="SMART" id="SM00060"/>
    </source>
</evidence>
<evidence type="ECO:0000313" key="2">
    <source>
        <dbReference type="EMBL" id="TXK36600.1"/>
    </source>
</evidence>
<dbReference type="Gene3D" id="2.60.40.10">
    <property type="entry name" value="Immunoglobulins"/>
    <property type="match status" value="1"/>
</dbReference>
<dbReference type="OrthoDB" id="3333873at2"/>
<dbReference type="Gene3D" id="2.60.40.2700">
    <property type="match status" value="1"/>
</dbReference>
<dbReference type="RefSeq" id="WP_147923059.1">
    <property type="nucleotide sequence ID" value="NZ_VRTY01000076.1"/>
</dbReference>
<reference evidence="2 3" key="1">
    <citation type="submission" date="2019-08" db="EMBL/GenBank/DDBJ databases">
        <authorList>
            <person name="Shi S."/>
        </authorList>
    </citation>
    <scope>NUCLEOTIDE SEQUENCE [LARGE SCALE GENOMIC DNA]</scope>
    <source>
        <strain evidence="2 3">GY10130</strain>
    </source>
</reference>
<name>A0A5C8JE39_9BACT</name>
<proteinExistence type="predicted"/>
<dbReference type="EMBL" id="VRTY01000076">
    <property type="protein sequence ID" value="TXK36600.1"/>
    <property type="molecule type" value="Genomic_DNA"/>
</dbReference>
<feature type="domain" description="Fibronectin type-III" evidence="1">
    <location>
        <begin position="510"/>
        <end position="654"/>
    </location>
</feature>
<comment type="caution">
    <text evidence="2">The sequence shown here is derived from an EMBL/GenBank/DDBJ whole genome shotgun (WGS) entry which is preliminary data.</text>
</comment>
<sequence length="1418" mass="147564">MKTFLPSNTFANQRILFLFLFMLGFSFISKAQIQVLPGTSVTQNFDEIGSSAGAVLPVGWRADNLTSLRTVGSYHTARTTTTQAASTAMSVHGIYNFGSTATVTDRAIGGLCSSTDSRSVNVYVALKNTGVGSIRDFTISYQVEKYRNGTNPAGFTVQLYYSTTGEAGSWTSAGEHFRTSFAGSDANISGSGPTGAAPLATSLVTDKTLSLPLAADQTLYLAWNYAVTTGSTTTNAQALGIDDISITANDAASLAPSLSTPTITQPAPHCAGSTIVVLANSTGTFNASNTFTAQLSDASGNFTQPLATASGSSPLEVRIPANALQGSGYKVRVVASSPSASSPETSPFTINGSPADHAVTVSPSAGQTVGVNGTGASLTATALAASGFRWFTKAADEADFKPIAGATGAMYTPRAADLGPPGAYMLLVQARTICGDKMAQSQLIPITVSAPVMAVSLNQLEFGYAEINQTAAFPVLNLVVSGNFLTDHIILTIPSATGFRLRVGSSANFVQSVSLPVVNGTVAATTVQVRFEPVAVQAYASSLQITTAGATTMSMPLTGAGSERPSVTTAAVSTITAAQAIAGGEVKLQPNDAPVTARGVVYGTSGTNLTINWSAHTTTTDGTGPGIFSSVLSNLVPATTYFVRAYATNGAGTAYGATHSFTTPAVELATRPTTPPAISLAKASHNQLRLQLQKGDGVKTLVFARASQPVTAVPTDGVSYSALSTFGAGTQIGTGNFVVYNGEESEFTLKGLAPNTSYQLAAFAYNDNQTPYAEAYLTSSAGTLEVTTSPAPGQLLFEDAFEAPVGTSLTSLGWSVHSGAETNALKLVSSALAYPGYGSSGLGNAVYLNLTGQDVNRAFDPVLPNTPIYTACLVNVASANSTGDFFLHFGNTNTQFRSRVFIKASTVTGTVNFGISGSTNTATYAAGNYPVGTTLLLVVKFEFGAQGNKTTLYVNPNNLFEENTAEGISVTEAPTSGNATPNISVIALRQGTASYAPRLTLDGLRVATSYDMALGNILIAGSENTLSSGNYHAVTVNGDANALELTGPVTIHGSLTLNGGHVISAPEKLLTLGANTTVTGGGRDSFIQGPVKILTAKQQASLFFPIGDADAYNPVILNVTQQEATLSGYTAVYKTGAARTRTLPGSINTISEEGHFTISPDNPENVKQAFVSLPYGTHEPVPAPWNLRILKSSGDDWLDLGAALQNETASTGVITSVVPFQSFSDFVLATTNEVSLRSMPVELLSFTGKRVGKAVELSWKTASEKDNKHFEVQRSNDGLHFTTTSIIRGKGTTLSVSTYSATDVHAPGQVVYYRLKQVDTQGTYTISAAIAVGPAATIPVLTLFPNPTTGLLYLHTEYVDLNTILEIHDMLGQTVLSTGIKKIDGTHTLDVHQLPAGTYSLTLRSEHATVKGKFIKVR</sequence>
<dbReference type="InterPro" id="IPR013783">
    <property type="entry name" value="Ig-like_fold"/>
</dbReference>
<dbReference type="Pfam" id="PF18962">
    <property type="entry name" value="Por_Secre_tail"/>
    <property type="match status" value="1"/>
</dbReference>
<keyword evidence="3" id="KW-1185">Reference proteome</keyword>
<gene>
    <name evidence="2" type="ORF">FVR03_17485</name>
</gene>